<reference evidence="2 3" key="1">
    <citation type="submission" date="2020-04" db="EMBL/GenBank/DDBJ databases">
        <title>Perkinsus chesapeaki whole genome sequence.</title>
        <authorList>
            <person name="Bogema D.R."/>
        </authorList>
    </citation>
    <scope>NUCLEOTIDE SEQUENCE [LARGE SCALE GENOMIC DNA]</scope>
    <source>
        <strain evidence="2">ATCC PRA-425</strain>
    </source>
</reference>
<name>A0A7J6M9Q7_PERCH</name>
<accession>A0A7J6M9Q7</accession>
<gene>
    <name evidence="2" type="ORF">FOL47_003119</name>
</gene>
<dbReference type="OrthoDB" id="10345852at2759"/>
<proteinExistence type="predicted"/>
<evidence type="ECO:0000313" key="3">
    <source>
        <dbReference type="Proteomes" id="UP000591131"/>
    </source>
</evidence>
<comment type="caution">
    <text evidence="2">The sequence shown here is derived from an EMBL/GenBank/DDBJ whole genome shotgun (WGS) entry which is preliminary data.</text>
</comment>
<feature type="region of interest" description="Disordered" evidence="1">
    <location>
        <begin position="1"/>
        <end position="20"/>
    </location>
</feature>
<feature type="region of interest" description="Disordered" evidence="1">
    <location>
        <begin position="565"/>
        <end position="615"/>
    </location>
</feature>
<protein>
    <submittedName>
        <fullName evidence="2">Uncharacterized protein</fullName>
    </submittedName>
</protein>
<feature type="region of interest" description="Disordered" evidence="1">
    <location>
        <begin position="485"/>
        <end position="509"/>
    </location>
</feature>
<feature type="compositionally biased region" description="Low complexity" evidence="1">
    <location>
        <begin position="568"/>
        <end position="581"/>
    </location>
</feature>
<feature type="compositionally biased region" description="Gly residues" evidence="1">
    <location>
        <begin position="605"/>
        <end position="615"/>
    </location>
</feature>
<organism evidence="2 3">
    <name type="scientific">Perkinsus chesapeaki</name>
    <name type="common">Clam parasite</name>
    <name type="synonym">Perkinsus andrewsi</name>
    <dbReference type="NCBI Taxonomy" id="330153"/>
    <lineage>
        <taxon>Eukaryota</taxon>
        <taxon>Sar</taxon>
        <taxon>Alveolata</taxon>
        <taxon>Perkinsozoa</taxon>
        <taxon>Perkinsea</taxon>
        <taxon>Perkinsida</taxon>
        <taxon>Perkinsidae</taxon>
        <taxon>Perkinsus</taxon>
    </lineage>
</organism>
<evidence type="ECO:0000313" key="2">
    <source>
        <dbReference type="EMBL" id="KAF4668264.1"/>
    </source>
</evidence>
<dbReference type="EMBL" id="JAAPAO010000194">
    <property type="protein sequence ID" value="KAF4668264.1"/>
    <property type="molecule type" value="Genomic_DNA"/>
</dbReference>
<sequence length="615" mass="67613">MESGKPIAPQIEDTKDNDAERQDKLKAFKEVQLERCKDMFLLVHQRPEFFDEWFWGSSIVAVEDGGVICLGCGDFAMCSPGSMAVVEAHLIRKHKRRDTSASVDGVVMPSRSQPDGFRMPASYDECPTAEKVLDVALTSQEVLTAWRFHTQSAYGYAGAMRSVAAGVLCRSVFDGDPMVREPAAKGLVARRPKMIKPKVAGTGGFVDDGLIDGIRLPGKNDLHNKQWHVKEMVRWYDVSRAKAEELYSNGVRQGWPGSSLLGEDYKFTTWDMCCMVCYQQRGRVVHSVSAPSMDSHLSGREHKKSLDCMGDGSPNNNNYSSSSTVIVPVVKANTAAITVVDKDELPPAGDPHQKEWHVAQMVKWYEESVEGASALYDAGVRQGWPGCKLLGDAYCPSEWEMICYVCFSQSEKVAKGMHPDTMRQHLGGKAHKNNVMWSKGEWQGGSGSRGGGGENKGSYMGGLTWAAPARPHKARLEQYLAGERLKQQPVVSPERALPEEESRQAAESMNAERNACESFRQHAGECSQCSRYPHATVNCWYFTDHFDGDGCKDCLMLLFRTRSKRPLPESSSSKSSSSELTPPLPLSPRRRTHAGIAATKAARVDGGGGQMGSGG</sequence>
<dbReference type="Proteomes" id="UP000591131">
    <property type="component" value="Unassembled WGS sequence"/>
</dbReference>
<evidence type="ECO:0000256" key="1">
    <source>
        <dbReference type="SAM" id="MobiDB-lite"/>
    </source>
</evidence>
<dbReference type="AlphaFoldDB" id="A0A7J6M9Q7"/>
<keyword evidence="3" id="KW-1185">Reference proteome</keyword>